<keyword evidence="2" id="KW-0520">NAD</keyword>
<gene>
    <name evidence="4" type="ORF">CBZ_07670</name>
</gene>
<dbReference type="Gene3D" id="3.40.50.720">
    <property type="entry name" value="NAD(P)-binding Rossmann-like Domain"/>
    <property type="match status" value="2"/>
</dbReference>
<dbReference type="SUPFAM" id="SSF52283">
    <property type="entry name" value="Formate/glycerate dehydrogenase catalytic domain-like"/>
    <property type="match status" value="1"/>
</dbReference>
<dbReference type="PANTHER" id="PTHR43333">
    <property type="entry name" value="2-HACID_DH_C DOMAIN-CONTAINING PROTEIN"/>
    <property type="match status" value="1"/>
</dbReference>
<comment type="caution">
    <text evidence="4">The sequence shown here is derived from an EMBL/GenBank/DDBJ whole genome shotgun (WGS) entry which is preliminary data.</text>
</comment>
<keyword evidence="5" id="KW-1185">Reference proteome</keyword>
<organism evidence="4 5">
    <name type="scientific">Cellulomonas biazotea</name>
    <dbReference type="NCBI Taxonomy" id="1709"/>
    <lineage>
        <taxon>Bacteria</taxon>
        <taxon>Bacillati</taxon>
        <taxon>Actinomycetota</taxon>
        <taxon>Actinomycetes</taxon>
        <taxon>Micrococcales</taxon>
        <taxon>Cellulomonadaceae</taxon>
        <taxon>Cellulomonas</taxon>
    </lineage>
</organism>
<sequence length="334" mass="34448">MIGPGFDGMLMDGTVASYPGVITVLLPTTLDESPELPDGVRAVRYDPTVPLPDDALDAQVLVAWGNGSDQLRDAAARLSGVRWVQSLAAGPDAVLDAGFAPDVVVTSGRGLHDGPVAEHTLALVLAVVRRLPDLVRAQDAHRWAGELGGLQPVRPTHTLRSLDGARVAVWGFGSIAARLAPLLDALGAHVTGIATTAGERHGYPVVATDALPDLLPRTDLLVSLLPATPATRHAVDADVLRLLPSHAWVVNVGRGATLDEPALLDAIRSGGIAGAALDVFDVEPLPAGSPLWDEPRVLVSPHAAGGRPVGAGALVAENLAAFVTGGTLRNVVAR</sequence>
<feature type="domain" description="D-isomer specific 2-hydroxyacid dehydrogenase NAD-binding" evidence="3">
    <location>
        <begin position="121"/>
        <end position="304"/>
    </location>
</feature>
<evidence type="ECO:0000256" key="1">
    <source>
        <dbReference type="ARBA" id="ARBA00023002"/>
    </source>
</evidence>
<dbReference type="CDD" id="cd12160">
    <property type="entry name" value="2-Hacid_dh_3"/>
    <property type="match status" value="1"/>
</dbReference>
<evidence type="ECO:0000256" key="2">
    <source>
        <dbReference type="ARBA" id="ARBA00023027"/>
    </source>
</evidence>
<dbReference type="SUPFAM" id="SSF51735">
    <property type="entry name" value="NAD(P)-binding Rossmann-fold domains"/>
    <property type="match status" value="1"/>
</dbReference>
<reference evidence="4 5" key="1">
    <citation type="submission" date="2019-01" db="EMBL/GenBank/DDBJ databases">
        <title>Draft genome sequence of Cellulomonas takizawaensis strain TKZ-21.</title>
        <authorList>
            <person name="Yamamura H."/>
            <person name="Hayashi T."/>
            <person name="Hamada M."/>
            <person name="Serisawa Y."/>
            <person name="Matsuyama K."/>
            <person name="Nakagawa Y."/>
            <person name="Otoguro M."/>
            <person name="Yanagida F."/>
            <person name="Hayakawa M."/>
        </authorList>
    </citation>
    <scope>NUCLEOTIDE SEQUENCE [LARGE SCALE GENOMIC DNA]</scope>
    <source>
        <strain evidence="4 5">NBRC12680</strain>
    </source>
</reference>
<evidence type="ECO:0000313" key="5">
    <source>
        <dbReference type="Proteomes" id="UP000289954"/>
    </source>
</evidence>
<proteinExistence type="predicted"/>
<dbReference type="GO" id="GO:0051287">
    <property type="term" value="F:NAD binding"/>
    <property type="evidence" value="ECO:0007669"/>
    <property type="project" value="InterPro"/>
</dbReference>
<dbReference type="InterPro" id="IPR006140">
    <property type="entry name" value="D-isomer_DH_NAD-bd"/>
</dbReference>
<dbReference type="PANTHER" id="PTHR43333:SF1">
    <property type="entry name" value="D-ISOMER SPECIFIC 2-HYDROXYACID DEHYDROGENASE NAD-BINDING DOMAIN-CONTAINING PROTEIN"/>
    <property type="match status" value="1"/>
</dbReference>
<dbReference type="EMBL" id="BIMR01000039">
    <property type="protein sequence ID" value="GCE75711.1"/>
    <property type="molecule type" value="Genomic_DNA"/>
</dbReference>
<evidence type="ECO:0000313" key="4">
    <source>
        <dbReference type="EMBL" id="GCE75711.1"/>
    </source>
</evidence>
<dbReference type="InterPro" id="IPR036291">
    <property type="entry name" value="NAD(P)-bd_dom_sf"/>
</dbReference>
<protein>
    <submittedName>
        <fullName evidence="4">Phosphoglycerate dehydrogenase</fullName>
    </submittedName>
</protein>
<name>A0A402DNR2_9CELL</name>
<evidence type="ECO:0000259" key="3">
    <source>
        <dbReference type="Pfam" id="PF02826"/>
    </source>
</evidence>
<keyword evidence="1" id="KW-0560">Oxidoreductase</keyword>
<dbReference type="GO" id="GO:0016491">
    <property type="term" value="F:oxidoreductase activity"/>
    <property type="evidence" value="ECO:0007669"/>
    <property type="project" value="UniProtKB-KW"/>
</dbReference>
<accession>A0A402DNR2</accession>
<dbReference type="Proteomes" id="UP000289954">
    <property type="component" value="Unassembled WGS sequence"/>
</dbReference>
<dbReference type="Pfam" id="PF02826">
    <property type="entry name" value="2-Hacid_dh_C"/>
    <property type="match status" value="1"/>
</dbReference>
<dbReference type="AlphaFoldDB" id="A0A402DNR2"/>